<accession>R4Z4K9</accession>
<dbReference type="Proteomes" id="UP000018291">
    <property type="component" value="Unassembled WGS sequence"/>
</dbReference>
<keyword evidence="3" id="KW-1185">Reference proteome</keyword>
<feature type="region of interest" description="Disordered" evidence="1">
    <location>
        <begin position="1"/>
        <end position="23"/>
    </location>
</feature>
<dbReference type="EMBL" id="CANL01000078">
    <property type="protein sequence ID" value="CCM65824.1"/>
    <property type="molecule type" value="Genomic_DNA"/>
</dbReference>
<dbReference type="HOGENOM" id="CLU_2951703_0_0_11"/>
<dbReference type="STRING" id="1229780.BN381_80354"/>
<evidence type="ECO:0000313" key="3">
    <source>
        <dbReference type="Proteomes" id="UP000018291"/>
    </source>
</evidence>
<gene>
    <name evidence="2" type="ORF">BN381_80354</name>
</gene>
<organism evidence="2 3">
    <name type="scientific">Candidatus Neomicrothrix parvicella RN1</name>
    <dbReference type="NCBI Taxonomy" id="1229780"/>
    <lineage>
        <taxon>Bacteria</taxon>
        <taxon>Bacillati</taxon>
        <taxon>Actinomycetota</taxon>
        <taxon>Acidimicrobiia</taxon>
        <taxon>Acidimicrobiales</taxon>
        <taxon>Microthrixaceae</taxon>
        <taxon>Candidatus Neomicrothrix</taxon>
    </lineage>
</organism>
<dbReference type="AlphaFoldDB" id="R4Z4K9"/>
<sequence length="59" mass="5940">MYTGSNPVVASDGVGPSGPAPQRLTADVALRPLVKPVGAPVALGTVGGLRPCNTEEDPW</sequence>
<comment type="caution">
    <text evidence="2">The sequence shown here is derived from an EMBL/GenBank/DDBJ whole genome shotgun (WGS) entry which is preliminary data.</text>
</comment>
<proteinExistence type="predicted"/>
<reference evidence="2 3" key="1">
    <citation type="journal article" date="2013" name="ISME J.">
        <title>Metabolic model for the filamentous 'Candidatus Microthrix parvicella' based on genomic and metagenomic analyses.</title>
        <authorList>
            <person name="Jon McIlroy S."/>
            <person name="Kristiansen R."/>
            <person name="Albertsen M."/>
            <person name="Michael Karst S."/>
            <person name="Rossetti S."/>
            <person name="Lund Nielsen J."/>
            <person name="Tandoi V."/>
            <person name="James Seviour R."/>
            <person name="Nielsen P.H."/>
        </authorList>
    </citation>
    <scope>NUCLEOTIDE SEQUENCE [LARGE SCALE GENOMIC DNA]</scope>
    <source>
        <strain evidence="2 3">RN1</strain>
    </source>
</reference>
<evidence type="ECO:0000256" key="1">
    <source>
        <dbReference type="SAM" id="MobiDB-lite"/>
    </source>
</evidence>
<evidence type="ECO:0000313" key="2">
    <source>
        <dbReference type="EMBL" id="CCM65824.1"/>
    </source>
</evidence>
<protein>
    <submittedName>
        <fullName evidence="2">Uncharacterized protein</fullName>
    </submittedName>
</protein>
<name>R4Z4K9_9ACTN</name>